<evidence type="ECO:0000313" key="2">
    <source>
        <dbReference type="Proteomes" id="UP000235786"/>
    </source>
</evidence>
<gene>
    <name evidence="1" type="ORF">L207DRAFT_586496</name>
</gene>
<accession>A0A2J6RE64</accession>
<protein>
    <submittedName>
        <fullName evidence="1">Uncharacterized protein</fullName>
    </submittedName>
</protein>
<organism evidence="1 2">
    <name type="scientific">Hyaloscypha variabilis (strain UAMH 11265 / GT02V1 / F)</name>
    <name type="common">Meliniomyces variabilis</name>
    <dbReference type="NCBI Taxonomy" id="1149755"/>
    <lineage>
        <taxon>Eukaryota</taxon>
        <taxon>Fungi</taxon>
        <taxon>Dikarya</taxon>
        <taxon>Ascomycota</taxon>
        <taxon>Pezizomycotina</taxon>
        <taxon>Leotiomycetes</taxon>
        <taxon>Helotiales</taxon>
        <taxon>Hyaloscyphaceae</taxon>
        <taxon>Hyaloscypha</taxon>
        <taxon>Hyaloscypha variabilis</taxon>
    </lineage>
</organism>
<dbReference type="Proteomes" id="UP000235786">
    <property type="component" value="Unassembled WGS sequence"/>
</dbReference>
<proteinExistence type="predicted"/>
<name>A0A2J6RE64_HYAVF</name>
<dbReference type="EMBL" id="KZ613950">
    <property type="protein sequence ID" value="PMD36807.1"/>
    <property type="molecule type" value="Genomic_DNA"/>
</dbReference>
<dbReference type="AlphaFoldDB" id="A0A2J6RE64"/>
<evidence type="ECO:0000313" key="1">
    <source>
        <dbReference type="EMBL" id="PMD36807.1"/>
    </source>
</evidence>
<reference evidence="1 2" key="1">
    <citation type="submission" date="2016-04" db="EMBL/GenBank/DDBJ databases">
        <title>A degradative enzymes factory behind the ericoid mycorrhizal symbiosis.</title>
        <authorList>
            <consortium name="DOE Joint Genome Institute"/>
            <person name="Martino E."/>
            <person name="Morin E."/>
            <person name="Grelet G."/>
            <person name="Kuo A."/>
            <person name="Kohler A."/>
            <person name="Daghino S."/>
            <person name="Barry K."/>
            <person name="Choi C."/>
            <person name="Cichocki N."/>
            <person name="Clum A."/>
            <person name="Copeland A."/>
            <person name="Hainaut M."/>
            <person name="Haridas S."/>
            <person name="Labutti K."/>
            <person name="Lindquist E."/>
            <person name="Lipzen A."/>
            <person name="Khouja H.-R."/>
            <person name="Murat C."/>
            <person name="Ohm R."/>
            <person name="Olson A."/>
            <person name="Spatafora J."/>
            <person name="Veneault-Fourrey C."/>
            <person name="Henrissat B."/>
            <person name="Grigoriev I."/>
            <person name="Martin F."/>
            <person name="Perotto S."/>
        </authorList>
    </citation>
    <scope>NUCLEOTIDE SEQUENCE [LARGE SCALE GENOMIC DNA]</scope>
    <source>
        <strain evidence="1 2">F</strain>
    </source>
</reference>
<sequence>MEDEKVQWDKPFGQSEWTCLKDQIEHVNSIIDNGQPVPDGDTVVIRHWMVCGNPDSGLPLKSHTFLQPAPRFICNPIADSSMYEELSKDISDLPVKMQNLLDFSKELFEKYSCEAFYSQSWSCVKCDKPVQSCRISTRHFLSPKSAINTEVFIPMVLAVAIPVCPSFENEGECSNTAVVMGRNFGLEVLARNPWKI</sequence>
<keyword evidence="2" id="KW-1185">Reference proteome</keyword>
<dbReference type="OrthoDB" id="432970at2759"/>